<feature type="transmembrane region" description="Helical" evidence="1">
    <location>
        <begin position="54"/>
        <end position="74"/>
    </location>
</feature>
<accession>A0A644WNH5</accession>
<comment type="caution">
    <text evidence="3">The sequence shown here is derived from an EMBL/GenBank/DDBJ whole genome shotgun (WGS) entry which is preliminary data.</text>
</comment>
<gene>
    <name evidence="3" type="ORF">SDC9_51355</name>
</gene>
<feature type="transmembrane region" description="Helical" evidence="1">
    <location>
        <begin position="95"/>
        <end position="115"/>
    </location>
</feature>
<keyword evidence="1" id="KW-0812">Transmembrane</keyword>
<evidence type="ECO:0000256" key="1">
    <source>
        <dbReference type="SAM" id="Phobius"/>
    </source>
</evidence>
<feature type="transmembrane region" description="Helical" evidence="1">
    <location>
        <begin position="135"/>
        <end position="155"/>
    </location>
</feature>
<feature type="domain" description="Flavinylation-associated cytochrome" evidence="2">
    <location>
        <begin position="10"/>
        <end position="77"/>
    </location>
</feature>
<evidence type="ECO:0000259" key="2">
    <source>
        <dbReference type="Pfam" id="PF14358"/>
    </source>
</evidence>
<dbReference type="InterPro" id="IPR025517">
    <property type="entry name" value="DUF4405"/>
</dbReference>
<name>A0A644WNH5_9ZZZZ</name>
<dbReference type="Pfam" id="PF14358">
    <property type="entry name" value="DUF4405"/>
    <property type="match status" value="1"/>
</dbReference>
<sequence>MENQLYRFNVNVGLIVFGFASAFSGMLIQIKYHIGSHGDVATGDSVLGINYPGWSAVHKFSIVAMTLLAICHIAQHWNWYKSVVAKRLFSKNRQVLVFTVLFVLVAITGLTPWFIDLTDGDEMLRKAFIEIHDKLALIMSVYLVLHIFKRFKWFVSAFGKLKNDRRTYKAEQPFDDIV</sequence>
<keyword evidence="1" id="KW-0472">Membrane</keyword>
<dbReference type="EMBL" id="VSSQ01001097">
    <property type="protein sequence ID" value="MPM05071.1"/>
    <property type="molecule type" value="Genomic_DNA"/>
</dbReference>
<organism evidence="3">
    <name type="scientific">bioreactor metagenome</name>
    <dbReference type="NCBI Taxonomy" id="1076179"/>
    <lineage>
        <taxon>unclassified sequences</taxon>
        <taxon>metagenomes</taxon>
        <taxon>ecological metagenomes</taxon>
    </lineage>
</organism>
<keyword evidence="1" id="KW-1133">Transmembrane helix</keyword>
<evidence type="ECO:0000313" key="3">
    <source>
        <dbReference type="EMBL" id="MPM05071.1"/>
    </source>
</evidence>
<proteinExistence type="predicted"/>
<dbReference type="AlphaFoldDB" id="A0A644WNH5"/>
<reference evidence="3" key="1">
    <citation type="submission" date="2019-08" db="EMBL/GenBank/DDBJ databases">
        <authorList>
            <person name="Kucharzyk K."/>
            <person name="Murdoch R.W."/>
            <person name="Higgins S."/>
            <person name="Loffler F."/>
        </authorList>
    </citation>
    <scope>NUCLEOTIDE SEQUENCE</scope>
</reference>
<protein>
    <recommendedName>
        <fullName evidence="2">Flavinylation-associated cytochrome domain-containing protein</fullName>
    </recommendedName>
</protein>
<feature type="transmembrane region" description="Helical" evidence="1">
    <location>
        <begin position="12"/>
        <end position="34"/>
    </location>
</feature>